<dbReference type="GO" id="GO:0009236">
    <property type="term" value="P:cobalamin biosynthetic process"/>
    <property type="evidence" value="ECO:0007669"/>
    <property type="project" value="UniProtKB-UniPathway"/>
</dbReference>
<dbReference type="Proteomes" id="UP000220527">
    <property type="component" value="Unassembled WGS sequence"/>
</dbReference>
<dbReference type="Gene3D" id="3.40.50.150">
    <property type="entry name" value="Vaccinia Virus protein VP39"/>
    <property type="match status" value="1"/>
</dbReference>
<sequence>MQRRKGAKLRKYTDIPRLAKRRRTVIIGRPWFMMHRHSSLVTHIAPHPRIPASPHPRIPASPPIPPGLPDAAFSTTGGLITKREVRLLSLMELALGPGEVLWDIGAGSGAVGIEAARWQPKAHVYAIERRAELCGHIRTNIDRFMVQNISLIEGSAPQACADLPDPHAIFIGGSGGQIEPIIGLACQRLRPHGRLVIALVSLEHLVVARNLLPSARIVQVQVNLGVPIVGMLRLEAQNPIFVLTWKR</sequence>
<name>A0A2A6REL2_9CHLR</name>
<gene>
    <name evidence="10" type="primary">cbiT</name>
    <name evidence="10" type="ORF">CJ255_19780</name>
</gene>
<dbReference type="UniPathway" id="UPA00148"/>
<keyword evidence="8" id="KW-0949">S-adenosyl-L-methionine</keyword>
<dbReference type="PANTHER" id="PTHR43182">
    <property type="entry name" value="COBALT-PRECORRIN-6B C(15)-METHYLTRANSFERASE (DECARBOXYLATING)"/>
    <property type="match status" value="1"/>
</dbReference>
<dbReference type="NCBIfam" id="TIGR02469">
    <property type="entry name" value="CbiT"/>
    <property type="match status" value="1"/>
</dbReference>
<evidence type="ECO:0000256" key="8">
    <source>
        <dbReference type="ARBA" id="ARBA00022691"/>
    </source>
</evidence>
<evidence type="ECO:0000256" key="9">
    <source>
        <dbReference type="ARBA" id="ARBA00022694"/>
    </source>
</evidence>
<protein>
    <recommendedName>
        <fullName evidence="4">tRNA (guanine(46)-N(7))-methyltransferase</fullName>
        <ecNumber evidence="4">2.1.1.33</ecNumber>
    </recommendedName>
</protein>
<keyword evidence="9" id="KW-0819">tRNA processing</keyword>
<keyword evidence="7 10" id="KW-0808">Transferase</keyword>
<evidence type="ECO:0000256" key="7">
    <source>
        <dbReference type="ARBA" id="ARBA00022679"/>
    </source>
</evidence>
<evidence type="ECO:0000256" key="3">
    <source>
        <dbReference type="ARBA" id="ARBA00004953"/>
    </source>
</evidence>
<reference evidence="11" key="1">
    <citation type="submission" date="2017-08" db="EMBL/GenBank/DDBJ databases">
        <authorList>
            <person name="Grouzdev D.S."/>
            <person name="Gaisin V.A."/>
            <person name="Rysina M.S."/>
            <person name="Gorlenko V.M."/>
        </authorList>
    </citation>
    <scope>NUCLEOTIDE SEQUENCE [LARGE SCALE GENOMIC DNA]</scope>
    <source>
        <strain evidence="11">Kir15-3F</strain>
    </source>
</reference>
<dbReference type="Pfam" id="PF02390">
    <property type="entry name" value="Methyltransf_4"/>
    <property type="match status" value="1"/>
</dbReference>
<dbReference type="OrthoDB" id="9780707at2"/>
<evidence type="ECO:0000256" key="1">
    <source>
        <dbReference type="ARBA" id="ARBA00000142"/>
    </source>
</evidence>
<dbReference type="PANTHER" id="PTHR43182:SF1">
    <property type="entry name" value="COBALT-PRECORRIN-7 C(5)-METHYLTRANSFERASE"/>
    <property type="match status" value="1"/>
</dbReference>
<evidence type="ECO:0000313" key="11">
    <source>
        <dbReference type="Proteomes" id="UP000220527"/>
    </source>
</evidence>
<comment type="caution">
    <text evidence="10">The sequence shown here is derived from an EMBL/GenBank/DDBJ whole genome shotgun (WGS) entry which is preliminary data.</text>
</comment>
<evidence type="ECO:0000256" key="6">
    <source>
        <dbReference type="ARBA" id="ARBA00022603"/>
    </source>
</evidence>
<dbReference type="InterPro" id="IPR029063">
    <property type="entry name" value="SAM-dependent_MTases_sf"/>
</dbReference>
<keyword evidence="5" id="KW-0169">Cobalamin biosynthesis</keyword>
<evidence type="ECO:0000313" key="10">
    <source>
        <dbReference type="EMBL" id="PDW01022.1"/>
    </source>
</evidence>
<evidence type="ECO:0000256" key="2">
    <source>
        <dbReference type="ARBA" id="ARBA00003015"/>
    </source>
</evidence>
<dbReference type="EC" id="2.1.1.33" evidence="4"/>
<dbReference type="AlphaFoldDB" id="A0A2A6REL2"/>
<proteinExistence type="predicted"/>
<dbReference type="GO" id="GO:0008276">
    <property type="term" value="F:protein methyltransferase activity"/>
    <property type="evidence" value="ECO:0007669"/>
    <property type="project" value="InterPro"/>
</dbReference>
<dbReference type="SUPFAM" id="SSF53335">
    <property type="entry name" value="S-adenosyl-L-methionine-dependent methyltransferases"/>
    <property type="match status" value="1"/>
</dbReference>
<keyword evidence="6 10" id="KW-0489">Methyltransferase</keyword>
<evidence type="ECO:0000256" key="5">
    <source>
        <dbReference type="ARBA" id="ARBA00022573"/>
    </source>
</evidence>
<organism evidence="10 11">
    <name type="scientific">Candidatus Viridilinea mediisalina</name>
    <dbReference type="NCBI Taxonomy" id="2024553"/>
    <lineage>
        <taxon>Bacteria</taxon>
        <taxon>Bacillati</taxon>
        <taxon>Chloroflexota</taxon>
        <taxon>Chloroflexia</taxon>
        <taxon>Chloroflexales</taxon>
        <taxon>Chloroflexineae</taxon>
        <taxon>Oscillochloridaceae</taxon>
        <taxon>Candidatus Viridilinea</taxon>
    </lineage>
</organism>
<dbReference type="GO" id="GO:0008176">
    <property type="term" value="F:tRNA (guanine(46)-N7)-methyltransferase activity"/>
    <property type="evidence" value="ECO:0007669"/>
    <property type="project" value="UniProtKB-EC"/>
</dbReference>
<comment type="pathway">
    <text evidence="3">Cofactor biosynthesis; adenosylcobalamin biosynthesis.</text>
</comment>
<dbReference type="CDD" id="cd02440">
    <property type="entry name" value="AdoMet_MTases"/>
    <property type="match status" value="1"/>
</dbReference>
<comment type="function">
    <text evidence="2">Catalyzes the formation of N(7)-methylguanine at position 46 (m7G46) in tRNA.</text>
</comment>
<dbReference type="InterPro" id="IPR003358">
    <property type="entry name" value="tRNA_(Gua-N-7)_MeTrfase_Trmb"/>
</dbReference>
<keyword evidence="11" id="KW-1185">Reference proteome</keyword>
<evidence type="ECO:0000256" key="4">
    <source>
        <dbReference type="ARBA" id="ARBA00011977"/>
    </source>
</evidence>
<dbReference type="InterPro" id="IPR050714">
    <property type="entry name" value="Cobalamin_biosynth_MTase"/>
</dbReference>
<accession>A0A2A6REL2</accession>
<comment type="catalytic activity">
    <reaction evidence="1">
        <text>guanosine(46) in tRNA + S-adenosyl-L-methionine = N(7)-methylguanosine(46) in tRNA + S-adenosyl-L-homocysteine</text>
        <dbReference type="Rhea" id="RHEA:42708"/>
        <dbReference type="Rhea" id="RHEA-COMP:10188"/>
        <dbReference type="Rhea" id="RHEA-COMP:10189"/>
        <dbReference type="ChEBI" id="CHEBI:57856"/>
        <dbReference type="ChEBI" id="CHEBI:59789"/>
        <dbReference type="ChEBI" id="CHEBI:74269"/>
        <dbReference type="ChEBI" id="CHEBI:74480"/>
        <dbReference type="EC" id="2.1.1.33"/>
    </reaction>
</comment>
<dbReference type="InterPro" id="IPR014008">
    <property type="entry name" value="Cbl_synth_MTase_CbiT"/>
</dbReference>
<dbReference type="EMBL" id="NQWI01000156">
    <property type="protein sequence ID" value="PDW01022.1"/>
    <property type="molecule type" value="Genomic_DNA"/>
</dbReference>